<dbReference type="GO" id="GO:0008592">
    <property type="term" value="P:regulation of Toll signaling pathway"/>
    <property type="evidence" value="ECO:0007669"/>
    <property type="project" value="InterPro"/>
</dbReference>
<dbReference type="PIRSF" id="PIRSF038886">
    <property type="entry name" value="Pellino"/>
    <property type="match status" value="1"/>
</dbReference>
<evidence type="ECO:0008006" key="8">
    <source>
        <dbReference type="Google" id="ProtNLM"/>
    </source>
</evidence>
<accession>A0A8T2KYB7</accession>
<dbReference type="GO" id="GO:0070936">
    <property type="term" value="P:protein K48-linked ubiquitination"/>
    <property type="evidence" value="ECO:0007669"/>
    <property type="project" value="TreeGrafter"/>
</dbReference>
<feature type="domain" description="Pellino FHA" evidence="4">
    <location>
        <begin position="6"/>
        <end position="262"/>
    </location>
</feature>
<reference evidence="6 7" key="1">
    <citation type="submission" date="2021-07" db="EMBL/GenBank/DDBJ databases">
        <authorList>
            <person name="Imarazene B."/>
            <person name="Zahm M."/>
            <person name="Klopp C."/>
            <person name="Cabau C."/>
            <person name="Beille S."/>
            <person name="Jouanno E."/>
            <person name="Castinel A."/>
            <person name="Lluch J."/>
            <person name="Gil L."/>
            <person name="Kuchtly C."/>
            <person name="Lopez Roques C."/>
            <person name="Donnadieu C."/>
            <person name="Parrinello H."/>
            <person name="Journot L."/>
            <person name="Du K."/>
            <person name="Schartl M."/>
            <person name="Retaux S."/>
            <person name="Guiguen Y."/>
        </authorList>
    </citation>
    <scope>NUCLEOTIDE SEQUENCE [LARGE SCALE GENOMIC DNA]</scope>
    <source>
        <strain evidence="6">Pach_M1</strain>
        <tissue evidence="6">Testis</tissue>
    </source>
</reference>
<dbReference type="InterPro" id="IPR006800">
    <property type="entry name" value="Pellino_fam"/>
</dbReference>
<evidence type="ECO:0000259" key="5">
    <source>
        <dbReference type="Pfam" id="PF20723"/>
    </source>
</evidence>
<dbReference type="Gene3D" id="3.30.40.10">
    <property type="entry name" value="Zinc/RING finger domain, C3HC4 (zinc finger)"/>
    <property type="match status" value="1"/>
</dbReference>
<proteinExistence type="inferred from homology"/>
<comment type="similarity">
    <text evidence="1">Belongs to the pellino family.</text>
</comment>
<evidence type="ECO:0000256" key="1">
    <source>
        <dbReference type="ARBA" id="ARBA00005639"/>
    </source>
</evidence>
<dbReference type="GO" id="GO:0061630">
    <property type="term" value="F:ubiquitin protein ligase activity"/>
    <property type="evidence" value="ECO:0007669"/>
    <property type="project" value="InterPro"/>
</dbReference>
<dbReference type="Pfam" id="PF04710">
    <property type="entry name" value="Pellino_FHA"/>
    <property type="match status" value="1"/>
</dbReference>
<feature type="domain" description="Pellino RING" evidence="5">
    <location>
        <begin position="410"/>
        <end position="501"/>
    </location>
</feature>
<evidence type="ECO:0000313" key="7">
    <source>
        <dbReference type="Proteomes" id="UP000752171"/>
    </source>
</evidence>
<dbReference type="InterPro" id="IPR048335">
    <property type="entry name" value="Pellino_RING"/>
</dbReference>
<feature type="domain" description="Pellino RING" evidence="5">
    <location>
        <begin position="267"/>
        <end position="312"/>
    </location>
</feature>
<evidence type="ECO:0000313" key="6">
    <source>
        <dbReference type="EMBL" id="KAG9262682.1"/>
    </source>
</evidence>
<dbReference type="OrthoDB" id="8801906at2759"/>
<dbReference type="Pfam" id="PF20723">
    <property type="entry name" value="Pellino_RING"/>
    <property type="match status" value="2"/>
</dbReference>
<sequence>MFSSEQNSSKPVKYGELIVLGCNGSLPGGERGRRRSRFSLVKRPTANGVKPSTSHTCSPQAAKVISNTSQHSVSYTLSWAETVVVEYTDDNETDMYQIGRSTERPIDIVVTNTGSGGHGNGPVRSLQSTISRFACRIVCDRTPPYTARLYAAGFDCSRNIFLGEKAAKWHTFGGQMDGLTTNGVLLMQPARGSRPAVWREISVCGNVFTLRDPASPQNRGKQVKDESPILLDGSLIDLCGVTLLWRSVEGLANSPTSSHLEALRLRLNAARPQCPVLLSTLAFPSLDGPRPRRPWAYMTCGHVHGYHPWQGRGVVFKQQSSPEAEKSETEGDGGRDSGDREGHMEGIENDGEAVTEERDGDREEKVDSGREGETVKRGQDEGQRDIEKDREREREKERQMEEIEGEVEAIKGDRECPLCRSRGPYVPLTLGRVSGVYTDAETPSHAFVPCGHVCSKGTAEHWSKTPLKRGTHSFHPACPFCLRQLRRDRPFVRLIFQGPLD</sequence>
<evidence type="ECO:0000259" key="4">
    <source>
        <dbReference type="Pfam" id="PF04710"/>
    </source>
</evidence>
<name>A0A8T2KYB7_ASTMX</name>
<dbReference type="PANTHER" id="PTHR12098">
    <property type="entry name" value="E3 UBIQUITIN-PROTEIN LIGASE PELLINO-RELATED"/>
    <property type="match status" value="1"/>
</dbReference>
<protein>
    <recommendedName>
        <fullName evidence="8">Pellino E3 ubiquitin protein ligase 1a</fullName>
    </recommendedName>
</protein>
<dbReference type="Proteomes" id="UP000752171">
    <property type="component" value="Unassembled WGS sequence"/>
</dbReference>
<gene>
    <name evidence="6" type="ORF">AMEX_G24492</name>
</gene>
<dbReference type="PANTHER" id="PTHR12098:SF4">
    <property type="entry name" value="E3 UBIQUITIN-PROTEIN LIGASE PELLINO HOMOLOG 1"/>
    <property type="match status" value="1"/>
</dbReference>
<dbReference type="EMBL" id="JAICCE010000021">
    <property type="protein sequence ID" value="KAG9262682.1"/>
    <property type="molecule type" value="Genomic_DNA"/>
</dbReference>
<comment type="caution">
    <text evidence="6">The sequence shown here is derived from an EMBL/GenBank/DDBJ whole genome shotgun (WGS) entry which is preliminary data.</text>
</comment>
<feature type="region of interest" description="Disordered" evidence="3">
    <location>
        <begin position="318"/>
        <end position="402"/>
    </location>
</feature>
<feature type="compositionally biased region" description="Basic and acidic residues" evidence="3">
    <location>
        <begin position="355"/>
        <end position="401"/>
    </location>
</feature>
<evidence type="ECO:0000256" key="3">
    <source>
        <dbReference type="SAM" id="MobiDB-lite"/>
    </source>
</evidence>
<organism evidence="6 7">
    <name type="scientific">Astyanax mexicanus</name>
    <name type="common">Blind cave fish</name>
    <name type="synonym">Astyanax fasciatus mexicanus</name>
    <dbReference type="NCBI Taxonomy" id="7994"/>
    <lineage>
        <taxon>Eukaryota</taxon>
        <taxon>Metazoa</taxon>
        <taxon>Chordata</taxon>
        <taxon>Craniata</taxon>
        <taxon>Vertebrata</taxon>
        <taxon>Euteleostomi</taxon>
        <taxon>Actinopterygii</taxon>
        <taxon>Neopterygii</taxon>
        <taxon>Teleostei</taxon>
        <taxon>Ostariophysi</taxon>
        <taxon>Characiformes</taxon>
        <taxon>Characoidei</taxon>
        <taxon>Acestrorhamphidae</taxon>
        <taxon>Acestrorhamphinae</taxon>
        <taxon>Astyanax</taxon>
    </lineage>
</organism>
<keyword evidence="2" id="KW-0597">Phosphoprotein</keyword>
<dbReference type="InterPro" id="IPR048334">
    <property type="entry name" value="Pellino_FHA"/>
</dbReference>
<dbReference type="InterPro" id="IPR013083">
    <property type="entry name" value="Znf_RING/FYVE/PHD"/>
</dbReference>
<feature type="compositionally biased region" description="Basic and acidic residues" evidence="3">
    <location>
        <begin position="323"/>
        <end position="346"/>
    </location>
</feature>
<dbReference type="AlphaFoldDB" id="A0A8T2KYB7"/>
<evidence type="ECO:0000256" key="2">
    <source>
        <dbReference type="ARBA" id="ARBA00022553"/>
    </source>
</evidence>